<dbReference type="AlphaFoldDB" id="A0A084W411"/>
<keyword evidence="3" id="KW-1185">Reference proteome</keyword>
<gene>
    <name evidence="1" type="ORF">ZHAS_00012876</name>
</gene>
<name>A0A084W411_ANOSI</name>
<dbReference type="EnsemblMetazoa" id="ASIC012876-RA">
    <property type="protein sequence ID" value="ASIC012876-PA"/>
    <property type="gene ID" value="ASIC012876"/>
</dbReference>
<dbReference type="Proteomes" id="UP000030765">
    <property type="component" value="Unassembled WGS sequence"/>
</dbReference>
<dbReference type="VEuPathDB" id="VectorBase:ASIC012876"/>
<proteinExistence type="predicted"/>
<reference evidence="1 3" key="1">
    <citation type="journal article" date="2014" name="BMC Genomics">
        <title>Genome sequence of Anopheles sinensis provides insight into genetics basis of mosquito competence for malaria parasites.</title>
        <authorList>
            <person name="Zhou D."/>
            <person name="Zhang D."/>
            <person name="Ding G."/>
            <person name="Shi L."/>
            <person name="Hou Q."/>
            <person name="Ye Y."/>
            <person name="Xu Y."/>
            <person name="Zhou H."/>
            <person name="Xiong C."/>
            <person name="Li S."/>
            <person name="Yu J."/>
            <person name="Hong S."/>
            <person name="Yu X."/>
            <person name="Zou P."/>
            <person name="Chen C."/>
            <person name="Chang X."/>
            <person name="Wang W."/>
            <person name="Lv Y."/>
            <person name="Sun Y."/>
            <person name="Ma L."/>
            <person name="Shen B."/>
            <person name="Zhu C."/>
        </authorList>
    </citation>
    <scope>NUCLEOTIDE SEQUENCE [LARGE SCALE GENOMIC DNA]</scope>
</reference>
<dbReference type="EMBL" id="KE525297">
    <property type="protein sequence ID" value="KFB44955.1"/>
    <property type="molecule type" value="Genomic_DNA"/>
</dbReference>
<sequence>MCQLLEHGAALSLYPDVPSYDKEPEPEAPSVFLDDRKRWSASAAQCGVSTGIALVERYAASAEVAL</sequence>
<dbReference type="EMBL" id="ATLV01020256">
    <property type="status" value="NOT_ANNOTATED_CDS"/>
    <property type="molecule type" value="Genomic_DNA"/>
</dbReference>
<protein>
    <submittedName>
        <fullName evidence="1 2">AraC family transcriptional regulator</fullName>
    </submittedName>
</protein>
<reference evidence="2" key="2">
    <citation type="submission" date="2020-05" db="UniProtKB">
        <authorList>
            <consortium name="EnsemblMetazoa"/>
        </authorList>
    </citation>
    <scope>IDENTIFICATION</scope>
</reference>
<evidence type="ECO:0000313" key="2">
    <source>
        <dbReference type="EnsemblMetazoa" id="ASIC012876-PA"/>
    </source>
</evidence>
<accession>A0A084W411</accession>
<evidence type="ECO:0000313" key="1">
    <source>
        <dbReference type="EMBL" id="KFB44955.1"/>
    </source>
</evidence>
<evidence type="ECO:0000313" key="3">
    <source>
        <dbReference type="Proteomes" id="UP000030765"/>
    </source>
</evidence>
<organism evidence="1">
    <name type="scientific">Anopheles sinensis</name>
    <name type="common">Mosquito</name>
    <dbReference type="NCBI Taxonomy" id="74873"/>
    <lineage>
        <taxon>Eukaryota</taxon>
        <taxon>Metazoa</taxon>
        <taxon>Ecdysozoa</taxon>
        <taxon>Arthropoda</taxon>
        <taxon>Hexapoda</taxon>
        <taxon>Insecta</taxon>
        <taxon>Pterygota</taxon>
        <taxon>Neoptera</taxon>
        <taxon>Endopterygota</taxon>
        <taxon>Diptera</taxon>
        <taxon>Nematocera</taxon>
        <taxon>Culicoidea</taxon>
        <taxon>Culicidae</taxon>
        <taxon>Anophelinae</taxon>
        <taxon>Anopheles</taxon>
    </lineage>
</organism>